<reference evidence="2 3" key="1">
    <citation type="submission" date="2024-02" db="EMBL/GenBank/DDBJ databases">
        <authorList>
            <person name="Daric V."/>
            <person name="Darras S."/>
        </authorList>
    </citation>
    <scope>NUCLEOTIDE SEQUENCE [LARGE SCALE GENOMIC DNA]</scope>
</reference>
<comment type="caution">
    <text evidence="2">The sequence shown here is derived from an EMBL/GenBank/DDBJ whole genome shotgun (WGS) entry which is preliminary data.</text>
</comment>
<evidence type="ECO:0000256" key="1">
    <source>
        <dbReference type="SAM" id="SignalP"/>
    </source>
</evidence>
<dbReference type="EMBL" id="CAWYQH010000002">
    <property type="protein sequence ID" value="CAK8673849.1"/>
    <property type="molecule type" value="Genomic_DNA"/>
</dbReference>
<keyword evidence="3" id="KW-1185">Reference proteome</keyword>
<evidence type="ECO:0000313" key="2">
    <source>
        <dbReference type="EMBL" id="CAK8673849.1"/>
    </source>
</evidence>
<name>A0ABP0F5X7_CLALP</name>
<accession>A0ABP0F5X7</accession>
<keyword evidence="1" id="KW-0732">Signal</keyword>
<gene>
    <name evidence="2" type="ORF">CVLEPA_LOCUS3596</name>
</gene>
<dbReference type="Proteomes" id="UP001642483">
    <property type="component" value="Unassembled WGS sequence"/>
</dbReference>
<organism evidence="2 3">
    <name type="scientific">Clavelina lepadiformis</name>
    <name type="common">Light-bulb sea squirt</name>
    <name type="synonym">Ascidia lepadiformis</name>
    <dbReference type="NCBI Taxonomy" id="159417"/>
    <lineage>
        <taxon>Eukaryota</taxon>
        <taxon>Metazoa</taxon>
        <taxon>Chordata</taxon>
        <taxon>Tunicata</taxon>
        <taxon>Ascidiacea</taxon>
        <taxon>Aplousobranchia</taxon>
        <taxon>Clavelinidae</taxon>
        <taxon>Clavelina</taxon>
    </lineage>
</organism>
<feature type="chain" id="PRO_5045752434" evidence="1">
    <location>
        <begin position="17"/>
        <end position="400"/>
    </location>
</feature>
<evidence type="ECO:0000313" key="3">
    <source>
        <dbReference type="Proteomes" id="UP001642483"/>
    </source>
</evidence>
<feature type="signal peptide" evidence="1">
    <location>
        <begin position="1"/>
        <end position="16"/>
    </location>
</feature>
<protein>
    <submittedName>
        <fullName evidence="2">Uncharacterized protein</fullName>
    </submittedName>
</protein>
<sequence length="400" mass="45954">MWIFLVLVAWISFAMAQPLNIVATSDNKERVEAGVQNIIVCEYKEMLTSILDMNRKLEALRKGSTKDTADAFSELIVLQQSVFTVCNKTLLDLWQICHPILINTCIHKLTKFCPMIPHIEIQGSVQDLLRFTEIPNTFDTFQTPFWLRKKFIKLNDEILESNSLPQFNLEQMANLSRKAEFILTQLSSTEGEQTFSQNAPMSENTANDSVRSIVREFASSRKYQQFVVEANGGSHLNSACQKRRRQRNIFTNPSISHGINPLDCRKVQTDDLAVIEQCLNSEATERKCAKIFGKACPSYARKRKKYQRILKSYHSINNVLIPMESYLWIDRLLIPLNETIIHIDDMKMVPLEEAEIVVNITFHIHKGKRNHTVIANFQSMEETVADEVLRLLKSEDISSL</sequence>
<proteinExistence type="predicted"/>